<dbReference type="EMBL" id="CAAGRJ010037551">
    <property type="protein sequence ID" value="VFV45407.1"/>
    <property type="molecule type" value="Genomic_DNA"/>
</dbReference>
<keyword evidence="4" id="KW-0732">Signal</keyword>
<dbReference type="InterPro" id="IPR016574">
    <property type="entry name" value="Nicalin"/>
</dbReference>
<dbReference type="PANTHER" id="PTHR31826">
    <property type="entry name" value="NICALIN"/>
    <property type="match status" value="1"/>
</dbReference>
<gene>
    <name evidence="9" type="ORF">LYPA_23C002394</name>
</gene>
<dbReference type="AlphaFoldDB" id="A0A485PKQ2"/>
<proteinExistence type="inferred from homology"/>
<organism evidence="9 10">
    <name type="scientific">Lynx pardinus</name>
    <name type="common">Iberian lynx</name>
    <name type="synonym">Felis pardina</name>
    <dbReference type="NCBI Taxonomy" id="191816"/>
    <lineage>
        <taxon>Eukaryota</taxon>
        <taxon>Metazoa</taxon>
        <taxon>Chordata</taxon>
        <taxon>Craniata</taxon>
        <taxon>Vertebrata</taxon>
        <taxon>Euteleostomi</taxon>
        <taxon>Mammalia</taxon>
        <taxon>Eutheria</taxon>
        <taxon>Laurasiatheria</taxon>
        <taxon>Carnivora</taxon>
        <taxon>Feliformia</taxon>
        <taxon>Felidae</taxon>
        <taxon>Felinae</taxon>
        <taxon>Lynx</taxon>
    </lineage>
</organism>
<evidence type="ECO:0000256" key="3">
    <source>
        <dbReference type="ARBA" id="ARBA00022692"/>
    </source>
</evidence>
<evidence type="ECO:0000313" key="10">
    <source>
        <dbReference type="Proteomes" id="UP000386466"/>
    </source>
</evidence>
<keyword evidence="6" id="KW-1133">Transmembrane helix</keyword>
<evidence type="ECO:0000256" key="1">
    <source>
        <dbReference type="ARBA" id="ARBA00004389"/>
    </source>
</evidence>
<evidence type="ECO:0000256" key="5">
    <source>
        <dbReference type="ARBA" id="ARBA00022824"/>
    </source>
</evidence>
<keyword evidence="10" id="KW-1185">Reference proteome</keyword>
<comment type="similarity">
    <text evidence="2">Belongs to the nicastrin family.</text>
</comment>
<evidence type="ECO:0000256" key="4">
    <source>
        <dbReference type="ARBA" id="ARBA00022729"/>
    </source>
</evidence>
<evidence type="ECO:0000256" key="6">
    <source>
        <dbReference type="ARBA" id="ARBA00022989"/>
    </source>
</evidence>
<accession>A0A485PKQ2</accession>
<keyword evidence="7" id="KW-0472">Membrane</keyword>
<keyword evidence="8" id="KW-0325">Glycoprotein</keyword>
<reference evidence="9 10" key="1">
    <citation type="submission" date="2019-01" db="EMBL/GenBank/DDBJ databases">
        <authorList>
            <person name="Alioto T."/>
            <person name="Alioto T."/>
        </authorList>
    </citation>
    <scope>NUCLEOTIDE SEQUENCE [LARGE SCALE GENOMIC DNA]</scope>
</reference>
<sequence>MALGGEDLSTTIIVPHYDAFRVAPWPSHGWDSSESGVSLLRELARPFSRLYTNKRTHTGSTTGEPGTLCPLPLFSNTVAQRASQDLYVSKPPCEGKLRHAFLLELEIVAAGSGASVHKKVSTRMIQQEQRDRQPATQLVDKFCMFLGTPARHLSCHLAEEKQHRIKAGAWDLKFVFCEQLKRVGRAYKVKPAVFSVFSTLLAMRMEGGPTSGPRASLKPSCCPQHYDLLYKTVQGLRLKAKMQ</sequence>
<keyword evidence="5" id="KW-0256">Endoplasmic reticulum</keyword>
<evidence type="ECO:0000256" key="8">
    <source>
        <dbReference type="ARBA" id="ARBA00023180"/>
    </source>
</evidence>
<dbReference type="Proteomes" id="UP000386466">
    <property type="component" value="Unassembled WGS sequence"/>
</dbReference>
<dbReference type="GO" id="GO:0005789">
    <property type="term" value="C:endoplasmic reticulum membrane"/>
    <property type="evidence" value="ECO:0007669"/>
    <property type="project" value="UniProtKB-SubCell"/>
</dbReference>
<keyword evidence="3" id="KW-0812">Transmembrane</keyword>
<comment type="subcellular location">
    <subcellularLocation>
        <location evidence="1">Endoplasmic reticulum membrane</location>
        <topology evidence="1">Single-pass membrane protein</topology>
    </subcellularLocation>
</comment>
<dbReference type="GO" id="GO:0009966">
    <property type="term" value="P:regulation of signal transduction"/>
    <property type="evidence" value="ECO:0007669"/>
    <property type="project" value="InterPro"/>
</dbReference>
<evidence type="ECO:0000313" key="9">
    <source>
        <dbReference type="EMBL" id="VFV45407.1"/>
    </source>
</evidence>
<evidence type="ECO:0000256" key="2">
    <source>
        <dbReference type="ARBA" id="ARBA00007717"/>
    </source>
</evidence>
<evidence type="ECO:0000256" key="7">
    <source>
        <dbReference type="ARBA" id="ARBA00023136"/>
    </source>
</evidence>
<protein>
    <submittedName>
        <fullName evidence="9">Nicalin</fullName>
    </submittedName>
</protein>
<name>A0A485PKQ2_LYNPA</name>